<gene>
    <name evidence="1" type="ORF">S12H4_30856</name>
</gene>
<evidence type="ECO:0008006" key="2">
    <source>
        <dbReference type="Google" id="ProtNLM"/>
    </source>
</evidence>
<organism evidence="1">
    <name type="scientific">marine sediment metagenome</name>
    <dbReference type="NCBI Taxonomy" id="412755"/>
    <lineage>
        <taxon>unclassified sequences</taxon>
        <taxon>metagenomes</taxon>
        <taxon>ecological metagenomes</taxon>
    </lineage>
</organism>
<reference evidence="1" key="1">
    <citation type="journal article" date="2014" name="Front. Microbiol.">
        <title>High frequency of phylogenetically diverse reductive dehalogenase-homologous genes in deep subseafloor sedimentary metagenomes.</title>
        <authorList>
            <person name="Kawai M."/>
            <person name="Futagami T."/>
            <person name="Toyoda A."/>
            <person name="Takaki Y."/>
            <person name="Nishi S."/>
            <person name="Hori S."/>
            <person name="Arai W."/>
            <person name="Tsubouchi T."/>
            <person name="Morono Y."/>
            <person name="Uchiyama I."/>
            <person name="Ito T."/>
            <person name="Fujiyama A."/>
            <person name="Inagaki F."/>
            <person name="Takami H."/>
        </authorList>
    </citation>
    <scope>NUCLEOTIDE SEQUENCE</scope>
    <source>
        <strain evidence="1">Expedition CK06-06</strain>
    </source>
</reference>
<feature type="non-terminal residue" evidence="1">
    <location>
        <position position="165"/>
    </location>
</feature>
<protein>
    <recommendedName>
        <fullName evidence="2">Transposase InsH N-terminal domain-containing protein</fullName>
    </recommendedName>
</protein>
<name>X1TPF1_9ZZZZ</name>
<comment type="caution">
    <text evidence="1">The sequence shown here is derived from an EMBL/GenBank/DDBJ whole genome shotgun (WGS) entry which is preliminary data.</text>
</comment>
<dbReference type="AlphaFoldDB" id="X1TPF1"/>
<evidence type="ECO:0000313" key="1">
    <source>
        <dbReference type="EMBL" id="GAI93246.1"/>
    </source>
</evidence>
<accession>X1TPF1</accession>
<sequence length="165" mass="19349">MQRIVNPKQTRLFDPFDNVLTKKTRKRLLDGWAGIFRHVILELMPVKTISGYFDPAMGRPTKELYSMAGLLLIKEFMDWTKDETLDAYSFRMDIHYALNLEPVTHDISMRTLERYINLFEDDDIAKTVMLEITVTLVDLLELNIDKQRLDSTHIFSDMASFGRTR</sequence>
<dbReference type="EMBL" id="BARW01017950">
    <property type="protein sequence ID" value="GAI93246.1"/>
    <property type="molecule type" value="Genomic_DNA"/>
</dbReference>
<proteinExistence type="predicted"/>